<dbReference type="Gene3D" id="3.40.50.80">
    <property type="entry name" value="Nucleotide-binding domain of ferredoxin-NADP reductase (FNR) module"/>
    <property type="match status" value="1"/>
</dbReference>
<evidence type="ECO:0000256" key="5">
    <source>
        <dbReference type="ARBA" id="ARBA00022827"/>
    </source>
</evidence>
<evidence type="ECO:0000313" key="17">
    <source>
        <dbReference type="Proteomes" id="UP000428803"/>
    </source>
</evidence>
<dbReference type="PANTHER" id="PTHR47354:SF6">
    <property type="entry name" value="NADH OXIDOREDUCTASE HCR"/>
    <property type="match status" value="1"/>
</dbReference>
<dbReference type="OrthoDB" id="9786134at2"/>
<keyword evidence="12" id="KW-0812">Transmembrane</keyword>
<dbReference type="Proteomes" id="UP000428803">
    <property type="component" value="Chromosome"/>
</dbReference>
<gene>
    <name evidence="16" type="ORF">EUU25_06180</name>
</gene>
<feature type="domain" description="2Fe-2S ferredoxin-type" evidence="14">
    <location>
        <begin position="564"/>
        <end position="649"/>
    </location>
</feature>
<dbReference type="Pfam" id="PF00970">
    <property type="entry name" value="FAD_binding_6"/>
    <property type="match status" value="1"/>
</dbReference>
<dbReference type="InterPro" id="IPR036010">
    <property type="entry name" value="2Fe-2S_ferredoxin-like_sf"/>
</dbReference>
<evidence type="ECO:0000256" key="1">
    <source>
        <dbReference type="ARBA" id="ARBA00001974"/>
    </source>
</evidence>
<evidence type="ECO:0000256" key="6">
    <source>
        <dbReference type="ARBA" id="ARBA00023002"/>
    </source>
</evidence>
<comment type="similarity">
    <text evidence="10">In the N-terminal section; belongs to the FAD-binding oxidoreductase type 6 family.</text>
</comment>
<dbReference type="Gene3D" id="3.10.20.30">
    <property type="match status" value="1"/>
</dbReference>
<keyword evidence="6" id="KW-0560">Oxidoreductase</keyword>
<evidence type="ECO:0000256" key="2">
    <source>
        <dbReference type="ARBA" id="ARBA00022630"/>
    </source>
</evidence>
<keyword evidence="5" id="KW-0274">FAD</keyword>
<keyword evidence="17" id="KW-1185">Reference proteome</keyword>
<evidence type="ECO:0000256" key="13">
    <source>
        <dbReference type="SAM" id="SignalP"/>
    </source>
</evidence>
<evidence type="ECO:0000256" key="12">
    <source>
        <dbReference type="SAM" id="Phobius"/>
    </source>
</evidence>
<feature type="transmembrane region" description="Helical" evidence="12">
    <location>
        <begin position="200"/>
        <end position="219"/>
    </location>
</feature>
<dbReference type="InterPro" id="IPR050415">
    <property type="entry name" value="MRET"/>
</dbReference>
<dbReference type="AlphaFoldDB" id="A0A6I6L734"/>
<dbReference type="InterPro" id="IPR001041">
    <property type="entry name" value="2Fe-2S_ferredoxin-type"/>
</dbReference>
<name>A0A6I6L734_9SPHN</name>
<comment type="cofactor">
    <cofactor evidence="1">
        <name>FAD</name>
        <dbReference type="ChEBI" id="CHEBI:57692"/>
    </cofactor>
</comment>
<evidence type="ECO:0000256" key="9">
    <source>
        <dbReference type="ARBA" id="ARBA00034078"/>
    </source>
</evidence>
<keyword evidence="8" id="KW-0411">Iron-sulfur</keyword>
<dbReference type="PROSITE" id="PS00197">
    <property type="entry name" value="2FE2S_FER_1"/>
    <property type="match status" value="1"/>
</dbReference>
<dbReference type="CDD" id="cd00207">
    <property type="entry name" value="fer2"/>
    <property type="match status" value="1"/>
</dbReference>
<sequence length="649" mass="68785">MLIISILRRSVPILLAAAALPPQAAAAQAVADHAAHHPGNGTPAATVPQPAAPAPPSASPSANTGAAMSKMMDEMMGSEMEGGKQTAAYSALLTLPELDQRARTTVAAEAAARLHQGVTLARQAGDAHGPGQADSSAIASQLREAAALVESGAATTAALDGSRPGSKIANDWFRSEMGLGTPEDHASMEGKLWGLSAGHWLFMAVTLLGLAALLLLQLLRLRRVRALIAPGQLPRPVDLKPSASLDPRRAKTGTAVARQQLSDTDQVPARQAAPPNRAAATKLNRWSGELRIAQIFDETPTVKSFRMILPGADRLPFDFMPGQFLQVEVPKDDGSKAKRSYTIASSPTQRAYVELTVKREAQGAVSRYMHDALKPGDLLHIAGPFGHFTFTGTDAESIVLIAGGVGITPMMSVLRFLTDTAWSGDIFFVYAARSTEEFVFRSEIEQLERRHSNLHVFASMQRSPGTVWHGAEGHITRELLESAVPEIAKRRVHLCGPPSMMAAMRDILTQIGVPQAQIYSEAFGPASLPIDDLSKEDGAEQPEASSAEAAPEKTKVARDELAATTVTFSIAGISAPLDTDETILEAAETAGVEIPYSCRVGECGVCVTRLLEGEVTMDVETGLDAADKAQGYVLACQARCTRGPLVVEA</sequence>
<keyword evidence="7" id="KW-0408">Iron</keyword>
<reference evidence="17" key="1">
    <citation type="submission" date="2019-01" db="EMBL/GenBank/DDBJ databases">
        <title>Sphingorhabdus lacus sp.nov., isolated from an oligotrophic freshwater lake.</title>
        <authorList>
            <person name="Park M."/>
        </authorList>
    </citation>
    <scope>NUCLEOTIDE SEQUENCE [LARGE SCALE GENOMIC DNA]</scope>
    <source>
        <strain evidence="17">IMCC1753</strain>
    </source>
</reference>
<dbReference type="Pfam" id="PF00175">
    <property type="entry name" value="NAD_binding_1"/>
    <property type="match status" value="1"/>
</dbReference>
<feature type="signal peptide" evidence="13">
    <location>
        <begin position="1"/>
        <end position="24"/>
    </location>
</feature>
<dbReference type="GO" id="GO:0046872">
    <property type="term" value="F:metal ion binding"/>
    <property type="evidence" value="ECO:0007669"/>
    <property type="project" value="UniProtKB-KW"/>
</dbReference>
<feature type="region of interest" description="Disordered" evidence="11">
    <location>
        <begin position="530"/>
        <end position="556"/>
    </location>
</feature>
<dbReference type="CDD" id="cd06217">
    <property type="entry name" value="FNR_iron_sulfur_binding_3"/>
    <property type="match status" value="1"/>
</dbReference>
<dbReference type="GO" id="GO:0051537">
    <property type="term" value="F:2 iron, 2 sulfur cluster binding"/>
    <property type="evidence" value="ECO:0007669"/>
    <property type="project" value="UniProtKB-KW"/>
</dbReference>
<dbReference type="InterPro" id="IPR017927">
    <property type="entry name" value="FAD-bd_FR_type"/>
</dbReference>
<dbReference type="InterPro" id="IPR012675">
    <property type="entry name" value="Beta-grasp_dom_sf"/>
</dbReference>
<dbReference type="Pfam" id="PF00111">
    <property type="entry name" value="Fer2"/>
    <property type="match status" value="1"/>
</dbReference>
<dbReference type="EMBL" id="CP035733">
    <property type="protein sequence ID" value="QGY80238.1"/>
    <property type="molecule type" value="Genomic_DNA"/>
</dbReference>
<evidence type="ECO:0000259" key="15">
    <source>
        <dbReference type="PROSITE" id="PS51384"/>
    </source>
</evidence>
<dbReference type="SUPFAM" id="SSF54292">
    <property type="entry name" value="2Fe-2S ferredoxin-like"/>
    <property type="match status" value="1"/>
</dbReference>
<dbReference type="Gene3D" id="2.40.30.10">
    <property type="entry name" value="Translation factors"/>
    <property type="match status" value="1"/>
</dbReference>
<evidence type="ECO:0000256" key="11">
    <source>
        <dbReference type="SAM" id="MobiDB-lite"/>
    </source>
</evidence>
<dbReference type="InterPro" id="IPR001433">
    <property type="entry name" value="OxRdtase_FAD/NAD-bd"/>
</dbReference>
<feature type="chain" id="PRO_5026239848" evidence="13">
    <location>
        <begin position="25"/>
        <end position="649"/>
    </location>
</feature>
<accession>A0A6I6L734</accession>
<dbReference type="InterPro" id="IPR006058">
    <property type="entry name" value="2Fe2S_fd_BS"/>
</dbReference>
<dbReference type="RefSeq" id="WP_158899261.1">
    <property type="nucleotide sequence ID" value="NZ_CP035733.1"/>
</dbReference>
<dbReference type="InterPro" id="IPR039261">
    <property type="entry name" value="FNR_nucleotide-bd"/>
</dbReference>
<dbReference type="InterPro" id="IPR001709">
    <property type="entry name" value="Flavoprot_Pyr_Nucl_cyt_Rdtase"/>
</dbReference>
<dbReference type="InterPro" id="IPR017938">
    <property type="entry name" value="Riboflavin_synthase-like_b-brl"/>
</dbReference>
<keyword evidence="3" id="KW-0001">2Fe-2S</keyword>
<keyword evidence="2" id="KW-0285">Flavoprotein</keyword>
<feature type="region of interest" description="Disordered" evidence="11">
    <location>
        <begin position="239"/>
        <end position="279"/>
    </location>
</feature>
<keyword evidence="12" id="KW-0472">Membrane</keyword>
<dbReference type="PROSITE" id="PS51384">
    <property type="entry name" value="FAD_FR"/>
    <property type="match status" value="1"/>
</dbReference>
<feature type="region of interest" description="Disordered" evidence="11">
    <location>
        <begin position="30"/>
        <end position="66"/>
    </location>
</feature>
<evidence type="ECO:0000256" key="4">
    <source>
        <dbReference type="ARBA" id="ARBA00022723"/>
    </source>
</evidence>
<protein>
    <submittedName>
        <fullName evidence="16">2Fe-2S iron-sulfur cluster binding domain-containing protein</fullName>
    </submittedName>
</protein>
<dbReference type="PROSITE" id="PS51085">
    <property type="entry name" value="2FE2S_FER_2"/>
    <property type="match status" value="1"/>
</dbReference>
<dbReference type="KEGG" id="slaa:EUU25_06180"/>
<dbReference type="PRINTS" id="PR00410">
    <property type="entry name" value="PHEHYDRXLASE"/>
</dbReference>
<evidence type="ECO:0000313" key="16">
    <source>
        <dbReference type="EMBL" id="QGY80238.1"/>
    </source>
</evidence>
<dbReference type="InterPro" id="IPR008333">
    <property type="entry name" value="Cbr1-like_FAD-bd_dom"/>
</dbReference>
<dbReference type="PANTHER" id="PTHR47354">
    <property type="entry name" value="NADH OXIDOREDUCTASE HCR"/>
    <property type="match status" value="1"/>
</dbReference>
<keyword evidence="4" id="KW-0479">Metal-binding</keyword>
<organism evidence="16 17">
    <name type="scientific">Sphingorhabdus lacus</name>
    <dbReference type="NCBI Taxonomy" id="392610"/>
    <lineage>
        <taxon>Bacteria</taxon>
        <taxon>Pseudomonadati</taxon>
        <taxon>Pseudomonadota</taxon>
        <taxon>Alphaproteobacteria</taxon>
        <taxon>Sphingomonadales</taxon>
        <taxon>Sphingomonadaceae</taxon>
        <taxon>Sphingorhabdus</taxon>
    </lineage>
</organism>
<dbReference type="SUPFAM" id="SSF63380">
    <property type="entry name" value="Riboflavin synthase domain-like"/>
    <property type="match status" value="1"/>
</dbReference>
<proteinExistence type="inferred from homology"/>
<dbReference type="GO" id="GO:0016491">
    <property type="term" value="F:oxidoreductase activity"/>
    <property type="evidence" value="ECO:0007669"/>
    <property type="project" value="UniProtKB-KW"/>
</dbReference>
<evidence type="ECO:0000256" key="8">
    <source>
        <dbReference type="ARBA" id="ARBA00023014"/>
    </source>
</evidence>
<evidence type="ECO:0000256" key="10">
    <source>
        <dbReference type="ARBA" id="ARBA00061434"/>
    </source>
</evidence>
<dbReference type="SUPFAM" id="SSF52343">
    <property type="entry name" value="Ferredoxin reductase-like, C-terminal NADP-linked domain"/>
    <property type="match status" value="1"/>
</dbReference>
<evidence type="ECO:0000259" key="14">
    <source>
        <dbReference type="PROSITE" id="PS51085"/>
    </source>
</evidence>
<keyword evidence="13" id="KW-0732">Signal</keyword>
<evidence type="ECO:0000256" key="3">
    <source>
        <dbReference type="ARBA" id="ARBA00022714"/>
    </source>
</evidence>
<feature type="compositionally biased region" description="Low complexity" evidence="11">
    <location>
        <begin position="268"/>
        <end position="279"/>
    </location>
</feature>
<comment type="cofactor">
    <cofactor evidence="9">
        <name>[2Fe-2S] cluster</name>
        <dbReference type="ChEBI" id="CHEBI:190135"/>
    </cofactor>
</comment>
<feature type="domain" description="FAD-binding FR-type" evidence="15">
    <location>
        <begin position="285"/>
        <end position="391"/>
    </location>
</feature>
<evidence type="ECO:0000256" key="7">
    <source>
        <dbReference type="ARBA" id="ARBA00023004"/>
    </source>
</evidence>
<dbReference type="PRINTS" id="PR00371">
    <property type="entry name" value="FPNCR"/>
</dbReference>
<keyword evidence="12" id="KW-1133">Transmembrane helix</keyword>